<evidence type="ECO:0000313" key="3">
    <source>
        <dbReference type="Proteomes" id="UP000484015"/>
    </source>
</evidence>
<dbReference type="Proteomes" id="UP000484015">
    <property type="component" value="Unassembled WGS sequence"/>
</dbReference>
<feature type="domain" description="Hemerythrin-like" evidence="1">
    <location>
        <begin position="24"/>
        <end position="143"/>
    </location>
</feature>
<dbReference type="OrthoDB" id="5512987at2"/>
<dbReference type="AlphaFoldDB" id="A0A6L6Q5Z8"/>
<sequence length="169" mass="19030">MRTHTTKSKAIPKAIATESQPADAISMLMEDHEHVKDLFEQFEGLGDRAMVSKKKLVDEICNELTKHTMIEEELFYPAVRSIGKEFEDTIDEAIVEHASAKQLIAQLLSMDAGDDLFDAKVTVLSEQIDHHVEEEEGELFPKVRKSSLDLVALGRQMEERKQQIPDPAG</sequence>
<dbReference type="RefSeq" id="WP_155441650.1">
    <property type="nucleotide sequence ID" value="NZ_WNLA01000022.1"/>
</dbReference>
<dbReference type="EMBL" id="WNLA01000022">
    <property type="protein sequence ID" value="MTW05303.1"/>
    <property type="molecule type" value="Genomic_DNA"/>
</dbReference>
<comment type="caution">
    <text evidence="2">The sequence shown here is derived from an EMBL/GenBank/DDBJ whole genome shotgun (WGS) entry which is preliminary data.</text>
</comment>
<dbReference type="InterPro" id="IPR012312">
    <property type="entry name" value="Hemerythrin-like"/>
</dbReference>
<evidence type="ECO:0000313" key="2">
    <source>
        <dbReference type="EMBL" id="MTW05303.1"/>
    </source>
</evidence>
<keyword evidence="3" id="KW-1185">Reference proteome</keyword>
<dbReference type="PANTHER" id="PTHR35585:SF1">
    <property type="entry name" value="HHE DOMAIN PROTEIN (AFU_ORTHOLOGUE AFUA_4G00730)"/>
    <property type="match status" value="1"/>
</dbReference>
<accession>A0A6L6Q5Z8</accession>
<dbReference type="Gene3D" id="1.20.120.520">
    <property type="entry name" value="nmb1532 protein domain like"/>
    <property type="match status" value="1"/>
</dbReference>
<name>A0A6L6Q5Z8_9BURK</name>
<dbReference type="Pfam" id="PF01814">
    <property type="entry name" value="Hemerythrin"/>
    <property type="match status" value="1"/>
</dbReference>
<gene>
    <name evidence="2" type="ORF">GM668_24800</name>
</gene>
<protein>
    <submittedName>
        <fullName evidence="2">Hemerythrin domain-containing protein</fullName>
    </submittedName>
</protein>
<dbReference type="CDD" id="cd12108">
    <property type="entry name" value="Hr-like"/>
    <property type="match status" value="1"/>
</dbReference>
<organism evidence="2 3">
    <name type="scientific">Pseudoduganella ginsengisoli</name>
    <dbReference type="NCBI Taxonomy" id="1462440"/>
    <lineage>
        <taxon>Bacteria</taxon>
        <taxon>Pseudomonadati</taxon>
        <taxon>Pseudomonadota</taxon>
        <taxon>Betaproteobacteria</taxon>
        <taxon>Burkholderiales</taxon>
        <taxon>Oxalobacteraceae</taxon>
        <taxon>Telluria group</taxon>
        <taxon>Pseudoduganella</taxon>
    </lineage>
</organism>
<evidence type="ECO:0000259" key="1">
    <source>
        <dbReference type="Pfam" id="PF01814"/>
    </source>
</evidence>
<proteinExistence type="predicted"/>
<reference evidence="2 3" key="1">
    <citation type="submission" date="2019-11" db="EMBL/GenBank/DDBJ databases">
        <title>Type strains purchased from KCTC, JCM and DSMZ.</title>
        <authorList>
            <person name="Lu H."/>
        </authorList>
    </citation>
    <scope>NUCLEOTIDE SEQUENCE [LARGE SCALE GENOMIC DNA]</scope>
    <source>
        <strain evidence="2 3">KCTC 42409</strain>
    </source>
</reference>
<dbReference type="PANTHER" id="PTHR35585">
    <property type="entry name" value="HHE DOMAIN PROTEIN (AFU_ORTHOLOGUE AFUA_4G00730)"/>
    <property type="match status" value="1"/>
</dbReference>